<evidence type="ECO:0000256" key="1">
    <source>
        <dbReference type="SAM" id="Phobius"/>
    </source>
</evidence>
<evidence type="ECO:0000313" key="2">
    <source>
        <dbReference type="EMBL" id="KAB8069682.1"/>
    </source>
</evidence>
<organism evidence="2 3">
    <name type="scientific">Aspergillus leporis</name>
    <dbReference type="NCBI Taxonomy" id="41062"/>
    <lineage>
        <taxon>Eukaryota</taxon>
        <taxon>Fungi</taxon>
        <taxon>Dikarya</taxon>
        <taxon>Ascomycota</taxon>
        <taxon>Pezizomycotina</taxon>
        <taxon>Eurotiomycetes</taxon>
        <taxon>Eurotiomycetidae</taxon>
        <taxon>Eurotiales</taxon>
        <taxon>Aspergillaceae</taxon>
        <taxon>Aspergillus</taxon>
        <taxon>Aspergillus subgen. Circumdati</taxon>
    </lineage>
</organism>
<evidence type="ECO:0000313" key="3">
    <source>
        <dbReference type="Proteomes" id="UP000326565"/>
    </source>
</evidence>
<keyword evidence="3" id="KW-1185">Reference proteome</keyword>
<dbReference type="Proteomes" id="UP000326565">
    <property type="component" value="Unassembled WGS sequence"/>
</dbReference>
<accession>A0A5N5WRG7</accession>
<keyword evidence="1" id="KW-0472">Membrane</keyword>
<reference evidence="2 3" key="1">
    <citation type="submission" date="2019-04" db="EMBL/GenBank/DDBJ databases">
        <title>Friends and foes A comparative genomics study of 23 Aspergillus species from section Flavi.</title>
        <authorList>
            <consortium name="DOE Joint Genome Institute"/>
            <person name="Kjaerbolling I."/>
            <person name="Vesth T."/>
            <person name="Frisvad J.C."/>
            <person name="Nybo J.L."/>
            <person name="Theobald S."/>
            <person name="Kildgaard S."/>
            <person name="Isbrandt T."/>
            <person name="Kuo A."/>
            <person name="Sato A."/>
            <person name="Lyhne E.K."/>
            <person name="Kogle M.E."/>
            <person name="Wiebenga A."/>
            <person name="Kun R.S."/>
            <person name="Lubbers R.J."/>
            <person name="Makela M.R."/>
            <person name="Barry K."/>
            <person name="Chovatia M."/>
            <person name="Clum A."/>
            <person name="Daum C."/>
            <person name="Haridas S."/>
            <person name="He G."/>
            <person name="LaButti K."/>
            <person name="Lipzen A."/>
            <person name="Mondo S."/>
            <person name="Riley R."/>
            <person name="Salamov A."/>
            <person name="Simmons B.A."/>
            <person name="Magnuson J.K."/>
            <person name="Henrissat B."/>
            <person name="Mortensen U.H."/>
            <person name="Larsen T.O."/>
            <person name="Devries R.P."/>
            <person name="Grigoriev I.V."/>
            <person name="Machida M."/>
            <person name="Baker S.E."/>
            <person name="Andersen M.R."/>
        </authorList>
    </citation>
    <scope>NUCLEOTIDE SEQUENCE [LARGE SCALE GENOMIC DNA]</scope>
    <source>
        <strain evidence="2 3">CBS 151.66</strain>
    </source>
</reference>
<keyword evidence="1" id="KW-1133">Transmembrane helix</keyword>
<evidence type="ECO:0008006" key="4">
    <source>
        <dbReference type="Google" id="ProtNLM"/>
    </source>
</evidence>
<protein>
    <recommendedName>
        <fullName evidence="4">PLAC8 family-domain-containing protein</fullName>
    </recommendedName>
</protein>
<proteinExistence type="predicted"/>
<dbReference type="Pfam" id="PF04749">
    <property type="entry name" value="PLAC8"/>
    <property type="match status" value="1"/>
</dbReference>
<keyword evidence="1" id="KW-0812">Transmembrane</keyword>
<dbReference type="EMBL" id="ML732331">
    <property type="protein sequence ID" value="KAB8069682.1"/>
    <property type="molecule type" value="Genomic_DNA"/>
</dbReference>
<dbReference type="InterPro" id="IPR006461">
    <property type="entry name" value="PLAC_motif_containing"/>
</dbReference>
<name>A0A5N5WRG7_9EURO</name>
<feature type="transmembrane region" description="Helical" evidence="1">
    <location>
        <begin position="50"/>
        <end position="73"/>
    </location>
</feature>
<dbReference type="AlphaFoldDB" id="A0A5N5WRG7"/>
<dbReference type="PANTHER" id="PTHR15907">
    <property type="entry name" value="DUF614 FAMILY PROTEIN-RELATED"/>
    <property type="match status" value="1"/>
</dbReference>
<feature type="transmembrane region" description="Helical" evidence="1">
    <location>
        <begin position="20"/>
        <end position="38"/>
    </location>
</feature>
<gene>
    <name evidence="2" type="ORF">BDV29DRAFT_194690</name>
</gene>
<sequence length="133" mass="15139">MIFSNWQRRVCDSSYSCDVLYSTCLCATFASCCLFNRIGAQFKSHDAQSCVLQCCMYFSVGCALGLPCIPLGFRRYATRKEYKIKGNSLTDCLIAWCCSCRVLRLLDWETKHCPSAEQEGYQRPAGMTYSIRN</sequence>
<dbReference type="OrthoDB" id="1045822at2759"/>